<accession>A0A8B7XTQ8</accession>
<dbReference type="InterPro" id="IPR001368">
    <property type="entry name" value="TNFR/NGFR_Cys_rich_reg"/>
</dbReference>
<keyword evidence="3" id="KW-0812">Transmembrane</keyword>
<gene>
    <name evidence="7" type="primary">LOC110975426</name>
</gene>
<feature type="disulfide bond" evidence="1">
    <location>
        <begin position="106"/>
        <end position="119"/>
    </location>
</feature>
<evidence type="ECO:0000313" key="7">
    <source>
        <dbReference type="RefSeq" id="XP_022083612.1"/>
    </source>
</evidence>
<evidence type="ECO:0000256" key="4">
    <source>
        <dbReference type="SAM" id="SignalP"/>
    </source>
</evidence>
<feature type="region of interest" description="Disordered" evidence="2">
    <location>
        <begin position="154"/>
        <end position="181"/>
    </location>
</feature>
<evidence type="ECO:0000256" key="3">
    <source>
        <dbReference type="SAM" id="Phobius"/>
    </source>
</evidence>
<feature type="disulfide bond" evidence="1">
    <location>
        <begin position="109"/>
        <end position="127"/>
    </location>
</feature>
<keyword evidence="1" id="KW-1015">Disulfide bond</keyword>
<feature type="transmembrane region" description="Helical" evidence="3">
    <location>
        <begin position="206"/>
        <end position="229"/>
    </location>
</feature>
<dbReference type="Proteomes" id="UP000694845">
    <property type="component" value="Unplaced"/>
</dbReference>
<dbReference type="RefSeq" id="XP_022083612.1">
    <property type="nucleotide sequence ID" value="XM_022227920.1"/>
</dbReference>
<dbReference type="GeneID" id="110975426"/>
<dbReference type="AlphaFoldDB" id="A0A8B7XTQ8"/>
<evidence type="ECO:0000256" key="1">
    <source>
        <dbReference type="PROSITE-ProRule" id="PRU00206"/>
    </source>
</evidence>
<feature type="chain" id="PRO_5033980547" evidence="4">
    <location>
        <begin position="46"/>
        <end position="255"/>
    </location>
</feature>
<dbReference type="OrthoDB" id="10048028at2759"/>
<dbReference type="PROSITE" id="PS50050">
    <property type="entry name" value="TNFR_NGFR_2"/>
    <property type="match status" value="1"/>
</dbReference>
<protein>
    <submittedName>
        <fullName evidence="7">Uncharacterized protein LOC110975426</fullName>
    </submittedName>
</protein>
<keyword evidence="3" id="KW-1133">Transmembrane helix</keyword>
<keyword evidence="4" id="KW-0732">Signal</keyword>
<keyword evidence="6" id="KW-1185">Reference proteome</keyword>
<feature type="signal peptide" evidence="4">
    <location>
        <begin position="1"/>
        <end position="45"/>
    </location>
</feature>
<evidence type="ECO:0000259" key="5">
    <source>
        <dbReference type="PROSITE" id="PS50050"/>
    </source>
</evidence>
<proteinExistence type="predicted"/>
<dbReference type="OMA" id="CGQYAKI"/>
<keyword evidence="3" id="KW-0472">Membrane</keyword>
<comment type="caution">
    <text evidence="1">Lacks conserved residue(s) required for the propagation of feature annotation.</text>
</comment>
<sequence>MCLTTPHVNTRTDSGMMRSETFSSIRWSNMLLLLVVFVSAHSVNATTQHACIGDRLARFPGCCRGQYARILTNKEKEEWSLEKGIRIFNRVHGTKQRQQYYTCVPCTQCGDGIKVDHQCRRTTDTVCSPTNECTHPAWHFDFGTKSCRPPIPQPAKHTSVAPYATTAQTPKRKQPEGSYETQIPEDEIDVTANTSTLWSQEQIQTIVIIVVVVVTVLLLLLIGMMVLVIRMKGQVKKFVPSPYSSQNTSNSSVNV</sequence>
<dbReference type="KEGG" id="aplc:110975426"/>
<evidence type="ECO:0000256" key="2">
    <source>
        <dbReference type="SAM" id="MobiDB-lite"/>
    </source>
</evidence>
<name>A0A8B7XTQ8_ACAPL</name>
<evidence type="ECO:0000313" key="6">
    <source>
        <dbReference type="Proteomes" id="UP000694845"/>
    </source>
</evidence>
<feature type="repeat" description="TNFR-Cys" evidence="1">
    <location>
        <begin position="61"/>
        <end position="127"/>
    </location>
</feature>
<feature type="domain" description="TNFR-Cys" evidence="5">
    <location>
        <begin position="61"/>
        <end position="127"/>
    </location>
</feature>
<organism evidence="6 7">
    <name type="scientific">Acanthaster planci</name>
    <name type="common">Crown-of-thorns starfish</name>
    <dbReference type="NCBI Taxonomy" id="133434"/>
    <lineage>
        <taxon>Eukaryota</taxon>
        <taxon>Metazoa</taxon>
        <taxon>Echinodermata</taxon>
        <taxon>Eleutherozoa</taxon>
        <taxon>Asterozoa</taxon>
        <taxon>Asteroidea</taxon>
        <taxon>Valvatacea</taxon>
        <taxon>Valvatida</taxon>
        <taxon>Acanthasteridae</taxon>
        <taxon>Acanthaster</taxon>
    </lineage>
</organism>
<reference evidence="7" key="1">
    <citation type="submission" date="2025-08" db="UniProtKB">
        <authorList>
            <consortium name="RefSeq"/>
        </authorList>
    </citation>
    <scope>IDENTIFICATION</scope>
</reference>